<keyword evidence="1" id="KW-0472">Membrane</keyword>
<proteinExistence type="predicted"/>
<sequence length="81" mass="9131">MNSKKLQDMSREELLKQQKSIKFVTGLFIGVLSVLLAITLYQTVTQGFTSLLTVPFALLPILLVNINTLRQIKQELANRKA</sequence>
<protein>
    <submittedName>
        <fullName evidence="2">Redox-active disulfide protein 2</fullName>
    </submittedName>
</protein>
<keyword evidence="1" id="KW-0812">Transmembrane</keyword>
<comment type="caution">
    <text evidence="2">The sequence shown here is derived from an EMBL/GenBank/DDBJ whole genome shotgun (WGS) entry which is preliminary data.</text>
</comment>
<organism evidence="2 3">
    <name type="scientific">Fibrella aquatilis</name>
    <dbReference type="NCBI Taxonomy" id="2817059"/>
    <lineage>
        <taxon>Bacteria</taxon>
        <taxon>Pseudomonadati</taxon>
        <taxon>Bacteroidota</taxon>
        <taxon>Cytophagia</taxon>
        <taxon>Cytophagales</taxon>
        <taxon>Spirosomataceae</taxon>
        <taxon>Fibrella</taxon>
    </lineage>
</organism>
<feature type="transmembrane region" description="Helical" evidence="1">
    <location>
        <begin position="47"/>
        <end position="66"/>
    </location>
</feature>
<dbReference type="AlphaFoldDB" id="A0A939GBR2"/>
<feature type="transmembrane region" description="Helical" evidence="1">
    <location>
        <begin position="21"/>
        <end position="41"/>
    </location>
</feature>
<evidence type="ECO:0000313" key="3">
    <source>
        <dbReference type="Proteomes" id="UP000664795"/>
    </source>
</evidence>
<keyword evidence="1" id="KW-1133">Transmembrane helix</keyword>
<dbReference type="EMBL" id="JAFMYU010000022">
    <property type="protein sequence ID" value="MBO0933756.1"/>
    <property type="molecule type" value="Genomic_DNA"/>
</dbReference>
<name>A0A939GBR2_9BACT</name>
<evidence type="ECO:0000256" key="1">
    <source>
        <dbReference type="SAM" id="Phobius"/>
    </source>
</evidence>
<accession>A0A939GBR2</accession>
<evidence type="ECO:0000313" key="2">
    <source>
        <dbReference type="EMBL" id="MBO0933756.1"/>
    </source>
</evidence>
<keyword evidence="3" id="KW-1185">Reference proteome</keyword>
<reference evidence="2 3" key="1">
    <citation type="submission" date="2021-03" db="EMBL/GenBank/DDBJ databases">
        <title>Fibrella sp. HMF5036 genome sequencing and assembly.</title>
        <authorList>
            <person name="Kang H."/>
            <person name="Kim H."/>
            <person name="Bae S."/>
            <person name="Joh K."/>
        </authorList>
    </citation>
    <scope>NUCLEOTIDE SEQUENCE [LARGE SCALE GENOMIC DNA]</scope>
    <source>
        <strain evidence="2 3">HMF5036</strain>
    </source>
</reference>
<dbReference type="RefSeq" id="WP_207337720.1">
    <property type="nucleotide sequence ID" value="NZ_JAFMYU010000022.1"/>
</dbReference>
<gene>
    <name evidence="2" type="ORF">J2I48_22300</name>
</gene>
<dbReference type="Proteomes" id="UP000664795">
    <property type="component" value="Unassembled WGS sequence"/>
</dbReference>